<organism evidence="1 2">
    <name type="scientific">Pistacia integerrima</name>
    <dbReference type="NCBI Taxonomy" id="434235"/>
    <lineage>
        <taxon>Eukaryota</taxon>
        <taxon>Viridiplantae</taxon>
        <taxon>Streptophyta</taxon>
        <taxon>Embryophyta</taxon>
        <taxon>Tracheophyta</taxon>
        <taxon>Spermatophyta</taxon>
        <taxon>Magnoliopsida</taxon>
        <taxon>eudicotyledons</taxon>
        <taxon>Gunneridae</taxon>
        <taxon>Pentapetalae</taxon>
        <taxon>rosids</taxon>
        <taxon>malvids</taxon>
        <taxon>Sapindales</taxon>
        <taxon>Anacardiaceae</taxon>
        <taxon>Pistacia</taxon>
    </lineage>
</organism>
<evidence type="ECO:0000313" key="1">
    <source>
        <dbReference type="EMBL" id="KAJ0034790.1"/>
    </source>
</evidence>
<dbReference type="Proteomes" id="UP001163603">
    <property type="component" value="Chromosome 7"/>
</dbReference>
<comment type="caution">
    <text evidence="1">The sequence shown here is derived from an EMBL/GenBank/DDBJ whole genome shotgun (WGS) entry which is preliminary data.</text>
</comment>
<evidence type="ECO:0000313" key="2">
    <source>
        <dbReference type="Proteomes" id="UP001163603"/>
    </source>
</evidence>
<gene>
    <name evidence="1" type="ORF">Pint_25113</name>
</gene>
<name>A0ACC0YCF2_9ROSI</name>
<keyword evidence="2" id="KW-1185">Reference proteome</keyword>
<protein>
    <submittedName>
        <fullName evidence="1">Uncharacterized protein</fullName>
    </submittedName>
</protein>
<accession>A0ACC0YCF2</accession>
<dbReference type="EMBL" id="CM047742">
    <property type="protein sequence ID" value="KAJ0034790.1"/>
    <property type="molecule type" value="Genomic_DNA"/>
</dbReference>
<sequence length="192" mass="22394">MYCLNVLFASQLNHKSILKLIRCCLETQIPILVFESIEYETLADRNHRPSHPCFKPLLFTNRLKIAVEIANAIAYLHFRFAKPILFRIIKPWNILIDKQNIVKLFDFSLSVSIPKGETHIKDVGRGTMGFVAPEYVTTRGCFNEKCDVFCFDVLLFVLLTGQEITDYLRCEKGNKFYLVYDVKKYFVNNRVK</sequence>
<proteinExistence type="predicted"/>
<reference evidence="2" key="1">
    <citation type="journal article" date="2023" name="G3 (Bethesda)">
        <title>Genome assembly and association tests identify interacting loci associated with vigor, precocity, and sex in interspecific pistachio rootstocks.</title>
        <authorList>
            <person name="Palmer W."/>
            <person name="Jacygrad E."/>
            <person name="Sagayaradj S."/>
            <person name="Cavanaugh K."/>
            <person name="Han R."/>
            <person name="Bertier L."/>
            <person name="Beede B."/>
            <person name="Kafkas S."/>
            <person name="Golino D."/>
            <person name="Preece J."/>
            <person name="Michelmore R."/>
        </authorList>
    </citation>
    <scope>NUCLEOTIDE SEQUENCE [LARGE SCALE GENOMIC DNA]</scope>
</reference>